<sequence length="493" mass="55674">MSLTRVKSPGWAAFDLKQRQKQGLAPETDKDSYPPISSTLTSLRNCENVSRNTDVLVKPFSSVLRPSVEFPTLTEENECDYKGKHGHKAIEQHSRDLALKKLKALHSWADNSLIEDLMEAVDNDIKRASNLLEGMVSSSGSAEENKETKIAESSSTIDESPCYRKGGEICFLEKALDLSNLSTTTGDGVNDNFIESVDVRASSVINVSDKDDGMKSIMERLSSLPIEPEWEEDDVYLVHRKDAMKMMRSASQHSKAANNAYLRGDHFSAQQHSLKARKEWLIAERLNSKAAKEILGIRNSENDMWKLDLHGLHAAEAVQALQERLQKIEMQRPMNCSVSPKKVKSKNGMVCTASLESFGCMDMEVVDKQRSSLRQIQKSLQVITGTFFQKSLQVIMGMFFHFMNDRCLWTTNVHALLLLSKLLLFVLHLLSAFYSCLEDSFTHLLYFLLQALVIIAGDRLHCQKQLKIFSVKAGDPLFPFLSFICFINFLIHR</sequence>
<dbReference type="InterPro" id="IPR013899">
    <property type="entry name" value="DUF1771"/>
</dbReference>
<reference evidence="3 4" key="1">
    <citation type="submission" date="2013-10" db="EMBL/GenBank/DDBJ databases">
        <authorList>
            <consortium name="International Citrus Genome Consortium"/>
            <person name="Jenkins J."/>
            <person name="Schmutz J."/>
            <person name="Prochnik S."/>
            <person name="Rokhsar D."/>
            <person name="Gmitter F."/>
            <person name="Ollitrault P."/>
            <person name="Machado M."/>
            <person name="Talon M."/>
            <person name="Wincker P."/>
            <person name="Jaillon O."/>
            <person name="Morgante M."/>
        </authorList>
    </citation>
    <scope>NUCLEOTIDE SEQUENCE</scope>
    <source>
        <strain evidence="4">cv. Clemenules</strain>
    </source>
</reference>
<organism evidence="3 4">
    <name type="scientific">Citrus clementina</name>
    <name type="common">Clementine</name>
    <name type="synonym">Citrus deliciosa x Citrus sinensis</name>
    <dbReference type="NCBI Taxonomy" id="85681"/>
    <lineage>
        <taxon>Eukaryota</taxon>
        <taxon>Viridiplantae</taxon>
        <taxon>Streptophyta</taxon>
        <taxon>Embryophyta</taxon>
        <taxon>Tracheophyta</taxon>
        <taxon>Spermatophyta</taxon>
        <taxon>Magnoliopsida</taxon>
        <taxon>eudicotyledons</taxon>
        <taxon>Gunneridae</taxon>
        <taxon>Pentapetalae</taxon>
        <taxon>rosids</taxon>
        <taxon>malvids</taxon>
        <taxon>Sapindales</taxon>
        <taxon>Rutaceae</taxon>
        <taxon>Aurantioideae</taxon>
        <taxon>Citrus</taxon>
    </lineage>
</organism>
<dbReference type="InterPro" id="IPR036063">
    <property type="entry name" value="Smr_dom_sf"/>
</dbReference>
<dbReference type="Pfam" id="PF08590">
    <property type="entry name" value="DUF1771"/>
    <property type="match status" value="1"/>
</dbReference>
<dbReference type="PANTHER" id="PTHR47812">
    <property type="entry name" value="SMR (SMALL MUTS RELATED) DOMAIN-CONTAINING PROTEIN"/>
    <property type="match status" value="1"/>
</dbReference>
<keyword evidence="1" id="KW-0472">Membrane</keyword>
<feature type="domain" description="Smr" evidence="2">
    <location>
        <begin position="307"/>
        <end position="386"/>
    </location>
</feature>
<name>V4SR51_CITCL</name>
<feature type="transmembrane region" description="Helical" evidence="1">
    <location>
        <begin position="469"/>
        <end position="491"/>
    </location>
</feature>
<dbReference type="Proteomes" id="UP000030687">
    <property type="component" value="Unassembled WGS sequence"/>
</dbReference>
<feature type="transmembrane region" description="Helical" evidence="1">
    <location>
        <begin position="440"/>
        <end position="457"/>
    </location>
</feature>
<evidence type="ECO:0000313" key="3">
    <source>
        <dbReference type="EMBL" id="ESR39616.1"/>
    </source>
</evidence>
<keyword evidence="1" id="KW-0812">Transmembrane</keyword>
<dbReference type="InterPro" id="IPR002625">
    <property type="entry name" value="Smr_dom"/>
</dbReference>
<dbReference type="FunCoup" id="V4SR51">
    <property type="interactions" value="1541"/>
</dbReference>
<keyword evidence="4" id="KW-1185">Reference proteome</keyword>
<dbReference type="AlphaFoldDB" id="V4SR51"/>
<gene>
    <name evidence="3" type="ORF">CICLE_v10025459mg</name>
</gene>
<dbReference type="STRING" id="85681.V4SR51"/>
<evidence type="ECO:0000259" key="2">
    <source>
        <dbReference type="PROSITE" id="PS50828"/>
    </source>
</evidence>
<protein>
    <recommendedName>
        <fullName evidence="2">Smr domain-containing protein</fullName>
    </recommendedName>
</protein>
<dbReference type="eggNOG" id="KOG2401">
    <property type="taxonomic scope" value="Eukaryota"/>
</dbReference>
<feature type="transmembrane region" description="Helical" evidence="1">
    <location>
        <begin position="415"/>
        <end position="434"/>
    </location>
</feature>
<dbReference type="InParanoid" id="V4SR51"/>
<dbReference type="PANTHER" id="PTHR47812:SF2">
    <property type="entry name" value="SMR (SMALL MUTS RELATED) DOMAIN-CONTAINING PROTEIN"/>
    <property type="match status" value="1"/>
</dbReference>
<proteinExistence type="predicted"/>
<evidence type="ECO:0000256" key="1">
    <source>
        <dbReference type="SAM" id="Phobius"/>
    </source>
</evidence>
<dbReference type="Gene3D" id="3.30.1370.110">
    <property type="match status" value="1"/>
</dbReference>
<dbReference type="Gramene" id="ESR39616">
    <property type="protein sequence ID" value="ESR39616"/>
    <property type="gene ID" value="CICLE_v10025459mg"/>
</dbReference>
<dbReference type="EMBL" id="KI536925">
    <property type="protein sequence ID" value="ESR39616.1"/>
    <property type="molecule type" value="Genomic_DNA"/>
</dbReference>
<keyword evidence="1" id="KW-1133">Transmembrane helix</keyword>
<evidence type="ECO:0000313" key="4">
    <source>
        <dbReference type="Proteomes" id="UP000030687"/>
    </source>
</evidence>
<dbReference type="SMART" id="SM01162">
    <property type="entry name" value="DUF1771"/>
    <property type="match status" value="1"/>
</dbReference>
<dbReference type="PROSITE" id="PS50828">
    <property type="entry name" value="SMR"/>
    <property type="match status" value="1"/>
</dbReference>
<accession>V4SR51</accession>
<dbReference type="OMA" id="DHLSAQH"/>